<sequence length="59" mass="6339">PIPGLMVTGEVEKTTDFEEVGGVSCFTIDTEGNLVPDNLKDDYSIVINLKDRGIVIITG</sequence>
<gene>
    <name evidence="1" type="ORF">S06H3_66469</name>
</gene>
<comment type="caution">
    <text evidence="1">The sequence shown here is derived from an EMBL/GenBank/DDBJ whole genome shotgun (WGS) entry which is preliminary data.</text>
</comment>
<proteinExistence type="predicted"/>
<evidence type="ECO:0000313" key="1">
    <source>
        <dbReference type="EMBL" id="GAI67653.1"/>
    </source>
</evidence>
<protein>
    <submittedName>
        <fullName evidence="1">Uncharacterized protein</fullName>
    </submittedName>
</protein>
<accession>X1QHF3</accession>
<dbReference type="InterPro" id="IPR036866">
    <property type="entry name" value="RibonucZ/Hydroxyglut_hydro"/>
</dbReference>
<dbReference type="Gene3D" id="3.60.15.10">
    <property type="entry name" value="Ribonuclease Z/Hydroxyacylglutathione hydrolase-like"/>
    <property type="match status" value="1"/>
</dbReference>
<reference evidence="1" key="1">
    <citation type="journal article" date="2014" name="Front. Microbiol.">
        <title>High frequency of phylogenetically diverse reductive dehalogenase-homologous genes in deep subseafloor sedimentary metagenomes.</title>
        <authorList>
            <person name="Kawai M."/>
            <person name="Futagami T."/>
            <person name="Toyoda A."/>
            <person name="Takaki Y."/>
            <person name="Nishi S."/>
            <person name="Hori S."/>
            <person name="Arai W."/>
            <person name="Tsubouchi T."/>
            <person name="Morono Y."/>
            <person name="Uchiyama I."/>
            <person name="Ito T."/>
            <person name="Fujiyama A."/>
            <person name="Inagaki F."/>
            <person name="Takami H."/>
        </authorList>
    </citation>
    <scope>NUCLEOTIDE SEQUENCE</scope>
    <source>
        <strain evidence="1">Expedition CK06-06</strain>
    </source>
</reference>
<feature type="non-terminal residue" evidence="1">
    <location>
        <position position="1"/>
    </location>
</feature>
<organism evidence="1">
    <name type="scientific">marine sediment metagenome</name>
    <dbReference type="NCBI Taxonomy" id="412755"/>
    <lineage>
        <taxon>unclassified sequences</taxon>
        <taxon>metagenomes</taxon>
        <taxon>ecological metagenomes</taxon>
    </lineage>
</organism>
<feature type="non-terminal residue" evidence="1">
    <location>
        <position position="59"/>
    </location>
</feature>
<name>X1QHF3_9ZZZZ</name>
<dbReference type="AlphaFoldDB" id="X1QHF3"/>
<dbReference type="EMBL" id="BARV01045314">
    <property type="protein sequence ID" value="GAI67653.1"/>
    <property type="molecule type" value="Genomic_DNA"/>
</dbReference>